<accession>A0A3N4L0H8</accession>
<feature type="compositionally biased region" description="Basic and acidic residues" evidence="2">
    <location>
        <begin position="8"/>
        <end position="22"/>
    </location>
</feature>
<evidence type="ECO:0000256" key="2">
    <source>
        <dbReference type="SAM" id="MobiDB-lite"/>
    </source>
</evidence>
<proteinExistence type="predicted"/>
<dbReference type="InParanoid" id="A0A3N4L0H8"/>
<evidence type="ECO:0000256" key="1">
    <source>
        <dbReference type="SAM" id="Coils"/>
    </source>
</evidence>
<feature type="compositionally biased region" description="Polar residues" evidence="2">
    <location>
        <begin position="181"/>
        <end position="204"/>
    </location>
</feature>
<reference evidence="4 5" key="1">
    <citation type="journal article" date="2018" name="Nat. Ecol. Evol.">
        <title>Pezizomycetes genomes reveal the molecular basis of ectomycorrhizal truffle lifestyle.</title>
        <authorList>
            <person name="Murat C."/>
            <person name="Payen T."/>
            <person name="Noel B."/>
            <person name="Kuo A."/>
            <person name="Morin E."/>
            <person name="Chen J."/>
            <person name="Kohler A."/>
            <person name="Krizsan K."/>
            <person name="Balestrini R."/>
            <person name="Da Silva C."/>
            <person name="Montanini B."/>
            <person name="Hainaut M."/>
            <person name="Levati E."/>
            <person name="Barry K.W."/>
            <person name="Belfiori B."/>
            <person name="Cichocki N."/>
            <person name="Clum A."/>
            <person name="Dockter R.B."/>
            <person name="Fauchery L."/>
            <person name="Guy J."/>
            <person name="Iotti M."/>
            <person name="Le Tacon F."/>
            <person name="Lindquist E.A."/>
            <person name="Lipzen A."/>
            <person name="Malagnac F."/>
            <person name="Mello A."/>
            <person name="Molinier V."/>
            <person name="Miyauchi S."/>
            <person name="Poulain J."/>
            <person name="Riccioni C."/>
            <person name="Rubini A."/>
            <person name="Sitrit Y."/>
            <person name="Splivallo R."/>
            <person name="Traeger S."/>
            <person name="Wang M."/>
            <person name="Zifcakova L."/>
            <person name="Wipf D."/>
            <person name="Zambonelli A."/>
            <person name="Paolocci F."/>
            <person name="Nowrousian M."/>
            <person name="Ottonello S."/>
            <person name="Baldrian P."/>
            <person name="Spatafora J.W."/>
            <person name="Henrissat B."/>
            <person name="Nagy L.G."/>
            <person name="Aury J.M."/>
            <person name="Wincker P."/>
            <person name="Grigoriev I.V."/>
            <person name="Bonfante P."/>
            <person name="Martin F.M."/>
        </authorList>
    </citation>
    <scope>NUCLEOTIDE SEQUENCE [LARGE SCALE GENOMIC DNA]</scope>
    <source>
        <strain evidence="4 5">CCBAS932</strain>
    </source>
</reference>
<feature type="region of interest" description="Disordered" evidence="2">
    <location>
        <begin position="156"/>
        <end position="272"/>
    </location>
</feature>
<gene>
    <name evidence="4" type="ORF">P167DRAFT_603513</name>
</gene>
<keyword evidence="3" id="KW-0472">Membrane</keyword>
<dbReference type="AlphaFoldDB" id="A0A3N4L0H8"/>
<name>A0A3N4L0H8_9PEZI</name>
<keyword evidence="1" id="KW-0175">Coiled coil</keyword>
<evidence type="ECO:0000256" key="3">
    <source>
        <dbReference type="SAM" id="Phobius"/>
    </source>
</evidence>
<evidence type="ECO:0000313" key="4">
    <source>
        <dbReference type="EMBL" id="RPB15228.1"/>
    </source>
</evidence>
<evidence type="ECO:0000313" key="5">
    <source>
        <dbReference type="Proteomes" id="UP000277580"/>
    </source>
</evidence>
<feature type="transmembrane region" description="Helical" evidence="3">
    <location>
        <begin position="296"/>
        <end position="324"/>
    </location>
</feature>
<organism evidence="4 5">
    <name type="scientific">Morchella conica CCBAS932</name>
    <dbReference type="NCBI Taxonomy" id="1392247"/>
    <lineage>
        <taxon>Eukaryota</taxon>
        <taxon>Fungi</taxon>
        <taxon>Dikarya</taxon>
        <taxon>Ascomycota</taxon>
        <taxon>Pezizomycotina</taxon>
        <taxon>Pezizomycetes</taxon>
        <taxon>Pezizales</taxon>
        <taxon>Morchellaceae</taxon>
        <taxon>Morchella</taxon>
    </lineage>
</organism>
<feature type="compositionally biased region" description="Basic and acidic residues" evidence="2">
    <location>
        <begin position="218"/>
        <end position="230"/>
    </location>
</feature>
<protein>
    <submittedName>
        <fullName evidence="4">Uncharacterized protein</fullName>
    </submittedName>
</protein>
<dbReference type="Proteomes" id="UP000277580">
    <property type="component" value="Unassembled WGS sequence"/>
</dbReference>
<keyword evidence="5" id="KW-1185">Reference proteome</keyword>
<feature type="compositionally biased region" description="Low complexity" evidence="2">
    <location>
        <begin position="61"/>
        <end position="70"/>
    </location>
</feature>
<keyword evidence="3" id="KW-1133">Transmembrane helix</keyword>
<feature type="coiled-coil region" evidence="1">
    <location>
        <begin position="571"/>
        <end position="598"/>
    </location>
</feature>
<feature type="compositionally biased region" description="Basic and acidic residues" evidence="2">
    <location>
        <begin position="244"/>
        <end position="259"/>
    </location>
</feature>
<sequence>MYNQTTKLQDDLLPGKDPHDTDQTGQTDQNQEEPDIVMGATETTEDLVLDSNQLGEDTFESPSSSSPTTPYGGSAEWEQLSSGEQSTEFEVLTGYNRVPIYERRAQWLAEQQAKREKAKLQGFPKGIKSNGLPTFQPNPQLPFPITAQFLRSYGGGDRFSWEKRRPQNDDSQRTVVAPLNNVYTPETTSSPAPSYHSTPASSPDSPDEMPIVSPFTHTTEKGKPRPEMPSRKTSGIPSFTSLFESKRNRDRNTRPKRDNPPPMPTRKTSTLGFPGLEIEHKSKLEMMLPKSANQTVFHLGCFFGLGKAAFFLLLIASSSVLALFSVVSSPYLSALNQYKTTYPSHSSSINFPTLMSIEISLENTIESITGGPALARLLKEGEMIVNDLGTVVKHSDLSCSKTLGGKLDRFAADAREGVNALQMFETNVGEVFDQLLGANQEFLGEFAELQQRGRYIRIPFISKNANTEHTATQLSANYKKTAHLLESNIEVLISMGESIVASLDALCQQHHPIYDEIVREFVSIERHEGSPWTRIGWESPGASVVRKTKMRESQELLAAVGSYEEKARGYVENIHLELETMVGEMKNLQRRVSRVLANFANDNAGMNYSTEISLERQVEAVEEAVGVMIRRRTQNTRVCHVSTVENRLRARNDTGSYMGSFTPTRTSST</sequence>
<keyword evidence="3" id="KW-0812">Transmembrane</keyword>
<dbReference type="EMBL" id="ML119114">
    <property type="protein sequence ID" value="RPB15228.1"/>
    <property type="molecule type" value="Genomic_DNA"/>
</dbReference>
<feature type="region of interest" description="Disordered" evidence="2">
    <location>
        <begin position="120"/>
        <end position="141"/>
    </location>
</feature>
<feature type="compositionally biased region" description="Polar residues" evidence="2">
    <location>
        <begin position="231"/>
        <end position="243"/>
    </location>
</feature>
<feature type="region of interest" description="Disordered" evidence="2">
    <location>
        <begin position="1"/>
        <end position="86"/>
    </location>
</feature>
<feature type="compositionally biased region" description="Basic and acidic residues" evidence="2">
    <location>
        <begin position="159"/>
        <end position="172"/>
    </location>
</feature>
<dbReference type="OrthoDB" id="5339164at2759"/>